<dbReference type="PANTHER" id="PTHR43143:SF1">
    <property type="entry name" value="SERINE_THREONINE-PROTEIN PHOSPHATASE CPPED1"/>
    <property type="match status" value="1"/>
</dbReference>
<dbReference type="Gene3D" id="3.60.21.10">
    <property type="match status" value="1"/>
</dbReference>
<keyword evidence="3" id="KW-1185">Reference proteome</keyword>
<dbReference type="OrthoDB" id="651281at2"/>
<dbReference type="InterPro" id="IPR051918">
    <property type="entry name" value="STPP_CPPED1"/>
</dbReference>
<dbReference type="InterPro" id="IPR004843">
    <property type="entry name" value="Calcineurin-like_PHP"/>
</dbReference>
<feature type="domain" description="Calcineurin-like phosphoesterase" evidence="1">
    <location>
        <begin position="3"/>
        <end position="198"/>
    </location>
</feature>
<dbReference type="Proteomes" id="UP000317078">
    <property type="component" value="Unassembled WGS sequence"/>
</dbReference>
<comment type="caution">
    <text evidence="2">The sequence shown here is derived from an EMBL/GenBank/DDBJ whole genome shotgun (WGS) entry which is preliminary data.</text>
</comment>
<evidence type="ECO:0000259" key="1">
    <source>
        <dbReference type="Pfam" id="PF00149"/>
    </source>
</evidence>
<name>A0A502G861_9PROT</name>
<proteinExistence type="predicted"/>
<dbReference type="AlphaFoldDB" id="A0A502G861"/>
<accession>A0A502G861</accession>
<dbReference type="GO" id="GO:0016787">
    <property type="term" value="F:hydrolase activity"/>
    <property type="evidence" value="ECO:0007669"/>
    <property type="project" value="InterPro"/>
</dbReference>
<dbReference type="RefSeq" id="WP_140882723.1">
    <property type="nucleotide sequence ID" value="NZ_RCZP01000007.1"/>
</dbReference>
<dbReference type="Pfam" id="PF00149">
    <property type="entry name" value="Metallophos"/>
    <property type="match status" value="1"/>
</dbReference>
<sequence>MQRVAQISDTHLSPTKRHFDANWGPLAAWLSDVSPDLIIHTGDVTVDGADVEEDMRFCAARLAELPAPVLTVPGNHDVGEPGHPHQPVNRERLDRWRRHFGPDWWSQDLEAWRLIGLDSMLFGSGLPEEAEQMDWLHRQAGEAEGRRLAVFTHRPLMLERANEPDTGYWSVKPEPRSALLRTFDRYDVALVATGHLHRSHDALIDGRRHVWGGAAAFAVGPSLSPPMPGEARLGAVLYTFDGRDVSVARADVPGLTTFWIDDVVHEVYPTPAASAAPA</sequence>
<protein>
    <submittedName>
        <fullName evidence="2">Metallophosphoesterase</fullName>
    </submittedName>
</protein>
<evidence type="ECO:0000313" key="3">
    <source>
        <dbReference type="Proteomes" id="UP000317078"/>
    </source>
</evidence>
<dbReference type="EMBL" id="RCZP01000007">
    <property type="protein sequence ID" value="TPG57802.1"/>
    <property type="molecule type" value="Genomic_DNA"/>
</dbReference>
<dbReference type="InterPro" id="IPR029052">
    <property type="entry name" value="Metallo-depent_PP-like"/>
</dbReference>
<evidence type="ECO:0000313" key="2">
    <source>
        <dbReference type="EMBL" id="TPG57802.1"/>
    </source>
</evidence>
<gene>
    <name evidence="2" type="ORF">EAH89_10300</name>
</gene>
<dbReference type="SUPFAM" id="SSF56300">
    <property type="entry name" value="Metallo-dependent phosphatases"/>
    <property type="match status" value="1"/>
</dbReference>
<reference evidence="2 3" key="1">
    <citation type="journal article" date="2019" name="Environ. Microbiol.">
        <title>Species interactions and distinct microbial communities in high Arctic permafrost affected cryosols are associated with the CH4 and CO2 gas fluxes.</title>
        <authorList>
            <person name="Altshuler I."/>
            <person name="Hamel J."/>
            <person name="Turney S."/>
            <person name="Magnuson E."/>
            <person name="Levesque R."/>
            <person name="Greer C."/>
            <person name="Whyte L.G."/>
        </authorList>
    </citation>
    <scope>NUCLEOTIDE SEQUENCE [LARGE SCALE GENOMIC DNA]</scope>
    <source>
        <strain evidence="2 3">S9.3B</strain>
    </source>
</reference>
<dbReference type="PANTHER" id="PTHR43143">
    <property type="entry name" value="METALLOPHOSPHOESTERASE, CALCINEURIN SUPERFAMILY"/>
    <property type="match status" value="1"/>
</dbReference>
<organism evidence="2 3">
    <name type="scientific">Muricoccus nepalensis</name>
    <dbReference type="NCBI Taxonomy" id="1854500"/>
    <lineage>
        <taxon>Bacteria</taxon>
        <taxon>Pseudomonadati</taxon>
        <taxon>Pseudomonadota</taxon>
        <taxon>Alphaproteobacteria</taxon>
        <taxon>Acetobacterales</taxon>
        <taxon>Roseomonadaceae</taxon>
        <taxon>Muricoccus</taxon>
    </lineage>
</organism>
<dbReference type="CDD" id="cd00838">
    <property type="entry name" value="MPP_superfamily"/>
    <property type="match status" value="1"/>
</dbReference>